<proteinExistence type="predicted"/>
<organism evidence="2">
    <name type="scientific">marine sediment metagenome</name>
    <dbReference type="NCBI Taxonomy" id="412755"/>
    <lineage>
        <taxon>unclassified sequences</taxon>
        <taxon>metagenomes</taxon>
        <taxon>ecological metagenomes</taxon>
    </lineage>
</organism>
<gene>
    <name evidence="2" type="ORF">S12H4_18989</name>
</gene>
<accession>X1TKH5</accession>
<reference evidence="2" key="1">
    <citation type="journal article" date="2014" name="Front. Microbiol.">
        <title>High frequency of phylogenetically diverse reductive dehalogenase-homologous genes in deep subseafloor sedimentary metagenomes.</title>
        <authorList>
            <person name="Kawai M."/>
            <person name="Futagami T."/>
            <person name="Toyoda A."/>
            <person name="Takaki Y."/>
            <person name="Nishi S."/>
            <person name="Hori S."/>
            <person name="Arai W."/>
            <person name="Tsubouchi T."/>
            <person name="Morono Y."/>
            <person name="Uchiyama I."/>
            <person name="Ito T."/>
            <person name="Fujiyama A."/>
            <person name="Inagaki F."/>
            <person name="Takami H."/>
        </authorList>
    </citation>
    <scope>NUCLEOTIDE SEQUENCE</scope>
    <source>
        <strain evidence="2">Expedition CK06-06</strain>
    </source>
</reference>
<evidence type="ECO:0000313" key="2">
    <source>
        <dbReference type="EMBL" id="GAI80519.1"/>
    </source>
</evidence>
<sequence>LPEAKDFSDWKKKDKGNTKEKFLMLMSEAQEWKDIKEKTIKNIKKLEKEIKQRKPEKKKKDEETRKGKPETKKEIKTLVPGLIHLIKDDGVVKYLLKDENSLKIVEEYKTDKGVWTPKQDLPIEHISKEILSLPMKLDYKELLDEVISFIRSYVELPSESDYLYLGLWVLHTYLIEKFDVTPLLYFFGVHVTGKTRAGEILAKISFKCQRSTAPTEATLFRGASYFKNALVIDEIKLWGSDANQDVANLIKSRYKRGLKVERINLNKTGEDQVEYFDVFAPMIICTTEELTEIIESRCLLFSMQPNVNPSVE</sequence>
<dbReference type="EMBL" id="BARW01009443">
    <property type="protein sequence ID" value="GAI80519.1"/>
    <property type="molecule type" value="Genomic_DNA"/>
</dbReference>
<comment type="caution">
    <text evidence="2">The sequence shown here is derived from an EMBL/GenBank/DDBJ whole genome shotgun (WGS) entry which is preliminary data.</text>
</comment>
<feature type="non-terminal residue" evidence="2">
    <location>
        <position position="312"/>
    </location>
</feature>
<feature type="non-terminal residue" evidence="2">
    <location>
        <position position="1"/>
    </location>
</feature>
<evidence type="ECO:0000256" key="1">
    <source>
        <dbReference type="SAM" id="MobiDB-lite"/>
    </source>
</evidence>
<evidence type="ECO:0008006" key="3">
    <source>
        <dbReference type="Google" id="ProtNLM"/>
    </source>
</evidence>
<feature type="region of interest" description="Disordered" evidence="1">
    <location>
        <begin position="51"/>
        <end position="71"/>
    </location>
</feature>
<protein>
    <recommendedName>
        <fullName evidence="3">DUF927 domain-containing protein</fullName>
    </recommendedName>
</protein>
<name>X1TKH5_9ZZZZ</name>
<dbReference type="AlphaFoldDB" id="X1TKH5"/>